<accession>A0A5C3KRC8</accession>
<keyword evidence="1" id="KW-0732">Signal</keyword>
<dbReference type="CDD" id="cd22191">
    <property type="entry name" value="DPBB_RlpA_EXP_N-like"/>
    <property type="match status" value="1"/>
</dbReference>
<dbReference type="SUPFAM" id="SSF50685">
    <property type="entry name" value="Barwin-like endoglucanases"/>
    <property type="match status" value="1"/>
</dbReference>
<sequence length="113" mass="12334">MKFLPLWFASLQVGLVLAGPWIQFDAGHIGACGTYISDNDFVIAVDKGAWVGGKYCGRNMSLELGGTVVQGAVLDLCHDCPRYTFAVTPAIWATFQLAPEDIEVTEGSWKYVF</sequence>
<name>A0A5C3KRC8_COPMA</name>
<dbReference type="Proteomes" id="UP000307440">
    <property type="component" value="Unassembled WGS sequence"/>
</dbReference>
<proteinExistence type="predicted"/>
<organism evidence="2 3">
    <name type="scientific">Coprinopsis marcescibilis</name>
    <name type="common">Agaric fungus</name>
    <name type="synonym">Psathyrella marcescibilis</name>
    <dbReference type="NCBI Taxonomy" id="230819"/>
    <lineage>
        <taxon>Eukaryota</taxon>
        <taxon>Fungi</taxon>
        <taxon>Dikarya</taxon>
        <taxon>Basidiomycota</taxon>
        <taxon>Agaricomycotina</taxon>
        <taxon>Agaricomycetes</taxon>
        <taxon>Agaricomycetidae</taxon>
        <taxon>Agaricales</taxon>
        <taxon>Agaricineae</taxon>
        <taxon>Psathyrellaceae</taxon>
        <taxon>Coprinopsis</taxon>
    </lineage>
</organism>
<dbReference type="OrthoDB" id="623670at2759"/>
<evidence type="ECO:0000313" key="3">
    <source>
        <dbReference type="Proteomes" id="UP000307440"/>
    </source>
</evidence>
<evidence type="ECO:0000313" key="2">
    <source>
        <dbReference type="EMBL" id="TFK23022.1"/>
    </source>
</evidence>
<dbReference type="Gene3D" id="2.40.40.10">
    <property type="entry name" value="RlpA-like domain"/>
    <property type="match status" value="1"/>
</dbReference>
<keyword evidence="3" id="KW-1185">Reference proteome</keyword>
<evidence type="ECO:0000256" key="1">
    <source>
        <dbReference type="SAM" id="SignalP"/>
    </source>
</evidence>
<dbReference type="AlphaFoldDB" id="A0A5C3KRC8"/>
<reference evidence="2 3" key="1">
    <citation type="journal article" date="2019" name="Nat. Ecol. Evol.">
        <title>Megaphylogeny resolves global patterns of mushroom evolution.</title>
        <authorList>
            <person name="Varga T."/>
            <person name="Krizsan K."/>
            <person name="Foldi C."/>
            <person name="Dima B."/>
            <person name="Sanchez-Garcia M."/>
            <person name="Sanchez-Ramirez S."/>
            <person name="Szollosi G.J."/>
            <person name="Szarkandi J.G."/>
            <person name="Papp V."/>
            <person name="Albert L."/>
            <person name="Andreopoulos W."/>
            <person name="Angelini C."/>
            <person name="Antonin V."/>
            <person name="Barry K.W."/>
            <person name="Bougher N.L."/>
            <person name="Buchanan P."/>
            <person name="Buyck B."/>
            <person name="Bense V."/>
            <person name="Catcheside P."/>
            <person name="Chovatia M."/>
            <person name="Cooper J."/>
            <person name="Damon W."/>
            <person name="Desjardin D."/>
            <person name="Finy P."/>
            <person name="Geml J."/>
            <person name="Haridas S."/>
            <person name="Hughes K."/>
            <person name="Justo A."/>
            <person name="Karasinski D."/>
            <person name="Kautmanova I."/>
            <person name="Kiss B."/>
            <person name="Kocsube S."/>
            <person name="Kotiranta H."/>
            <person name="LaButti K.M."/>
            <person name="Lechner B.E."/>
            <person name="Liimatainen K."/>
            <person name="Lipzen A."/>
            <person name="Lukacs Z."/>
            <person name="Mihaltcheva S."/>
            <person name="Morgado L.N."/>
            <person name="Niskanen T."/>
            <person name="Noordeloos M.E."/>
            <person name="Ohm R.A."/>
            <person name="Ortiz-Santana B."/>
            <person name="Ovrebo C."/>
            <person name="Racz N."/>
            <person name="Riley R."/>
            <person name="Savchenko A."/>
            <person name="Shiryaev A."/>
            <person name="Soop K."/>
            <person name="Spirin V."/>
            <person name="Szebenyi C."/>
            <person name="Tomsovsky M."/>
            <person name="Tulloss R.E."/>
            <person name="Uehling J."/>
            <person name="Grigoriev I.V."/>
            <person name="Vagvolgyi C."/>
            <person name="Papp T."/>
            <person name="Martin F.M."/>
            <person name="Miettinen O."/>
            <person name="Hibbett D.S."/>
            <person name="Nagy L.G."/>
        </authorList>
    </citation>
    <scope>NUCLEOTIDE SEQUENCE [LARGE SCALE GENOMIC DNA]</scope>
    <source>
        <strain evidence="2 3">CBS 121175</strain>
    </source>
</reference>
<dbReference type="EMBL" id="ML210227">
    <property type="protein sequence ID" value="TFK23022.1"/>
    <property type="molecule type" value="Genomic_DNA"/>
</dbReference>
<gene>
    <name evidence="2" type="ORF">FA15DRAFT_670946</name>
</gene>
<dbReference type="InterPro" id="IPR036908">
    <property type="entry name" value="RlpA-like_sf"/>
</dbReference>
<feature type="chain" id="PRO_5022911554" description="RlpA-like protein double-psi beta-barrel domain-containing protein" evidence="1">
    <location>
        <begin position="19"/>
        <end position="113"/>
    </location>
</feature>
<protein>
    <recommendedName>
        <fullName evidence="4">RlpA-like protein double-psi beta-barrel domain-containing protein</fullName>
    </recommendedName>
</protein>
<evidence type="ECO:0008006" key="4">
    <source>
        <dbReference type="Google" id="ProtNLM"/>
    </source>
</evidence>
<feature type="signal peptide" evidence="1">
    <location>
        <begin position="1"/>
        <end position="18"/>
    </location>
</feature>